<dbReference type="Pfam" id="PF03597">
    <property type="entry name" value="FixS"/>
    <property type="match status" value="1"/>
</dbReference>
<evidence type="ECO:0000313" key="1">
    <source>
        <dbReference type="EMBL" id="MCX2739337.1"/>
    </source>
</evidence>
<dbReference type="Proteomes" id="UP001207228">
    <property type="component" value="Unassembled WGS sequence"/>
</dbReference>
<dbReference type="NCBIfam" id="TIGR00847">
    <property type="entry name" value="ccoS"/>
    <property type="match status" value="1"/>
</dbReference>
<sequence length="58" mass="6529">MFIIFLLIGISVTVASGFLAAFLWAVKSGQYEDDYTPAVRMLFENEVSKPTKTKQKQV</sequence>
<organism evidence="1 2">
    <name type="scientific">Pontibacter anaerobius</name>
    <dbReference type="NCBI Taxonomy" id="2993940"/>
    <lineage>
        <taxon>Bacteria</taxon>
        <taxon>Pseudomonadati</taxon>
        <taxon>Bacteroidota</taxon>
        <taxon>Cytophagia</taxon>
        <taxon>Cytophagales</taxon>
        <taxon>Hymenobacteraceae</taxon>
        <taxon>Pontibacter</taxon>
    </lineage>
</organism>
<dbReference type="EMBL" id="JAPFQO010000002">
    <property type="protein sequence ID" value="MCX2739337.1"/>
    <property type="molecule type" value="Genomic_DNA"/>
</dbReference>
<gene>
    <name evidence="1" type="primary">ccoS</name>
    <name evidence="1" type="ORF">OO017_05215</name>
</gene>
<protein>
    <submittedName>
        <fullName evidence="1">Cbb3-type cytochrome oxidase assembly protein CcoS</fullName>
    </submittedName>
</protein>
<dbReference type="PANTHER" id="PTHR41532">
    <property type="entry name" value="FIXS PROTEIN"/>
    <property type="match status" value="1"/>
</dbReference>
<keyword evidence="2" id="KW-1185">Reference proteome</keyword>
<name>A0ABT3RBV3_9BACT</name>
<dbReference type="RefSeq" id="WP_266051397.1">
    <property type="nucleotide sequence ID" value="NZ_JAPFQO010000002.1"/>
</dbReference>
<evidence type="ECO:0000313" key="2">
    <source>
        <dbReference type="Proteomes" id="UP001207228"/>
    </source>
</evidence>
<comment type="caution">
    <text evidence="1">The sequence shown here is derived from an EMBL/GenBank/DDBJ whole genome shotgun (WGS) entry which is preliminary data.</text>
</comment>
<reference evidence="1 2" key="1">
    <citation type="submission" date="2022-11" db="EMBL/GenBank/DDBJ databases">
        <title>The characterization of three novel Bacteroidetes species and genomic analysis of their roles in tidal elemental geochemical cycles.</title>
        <authorList>
            <person name="Ma K.-J."/>
        </authorList>
    </citation>
    <scope>NUCLEOTIDE SEQUENCE [LARGE SCALE GENOMIC DNA]</scope>
    <source>
        <strain evidence="1 2">M82</strain>
    </source>
</reference>
<accession>A0ABT3RBV3</accession>
<dbReference type="PANTHER" id="PTHR41532:SF1">
    <property type="entry name" value="FIXS PROTEIN"/>
    <property type="match status" value="1"/>
</dbReference>
<dbReference type="InterPro" id="IPR004714">
    <property type="entry name" value="Cyt_oxidase_maturation_cbb3"/>
</dbReference>
<proteinExistence type="predicted"/>